<evidence type="ECO:0000256" key="4">
    <source>
        <dbReference type="ARBA" id="ARBA00022741"/>
    </source>
</evidence>
<dbReference type="Gene3D" id="3.30.565.10">
    <property type="entry name" value="Histidine kinase-like ATPase, C-terminal domain"/>
    <property type="match status" value="1"/>
</dbReference>
<evidence type="ECO:0000256" key="3">
    <source>
        <dbReference type="ARBA" id="ARBA00022679"/>
    </source>
</evidence>
<keyword evidence="3" id="KW-0808">Transferase</keyword>
<dbReference type="PROSITE" id="PS50109">
    <property type="entry name" value="HIS_KIN"/>
    <property type="match status" value="1"/>
</dbReference>
<dbReference type="EC" id="2.7.13.3" evidence="2"/>
<dbReference type="PANTHER" id="PTHR44936:SF10">
    <property type="entry name" value="SENSOR PROTEIN RSTB"/>
    <property type="match status" value="1"/>
</dbReference>
<dbReference type="AlphaFoldDB" id="A0ABD5T882"/>
<protein>
    <recommendedName>
        <fullName evidence="2">histidine kinase</fullName>
        <ecNumber evidence="2">2.7.13.3</ecNumber>
    </recommendedName>
</protein>
<dbReference type="GO" id="GO:0005524">
    <property type="term" value="F:ATP binding"/>
    <property type="evidence" value="ECO:0007669"/>
    <property type="project" value="UniProtKB-KW"/>
</dbReference>
<keyword evidence="9" id="KW-1185">Reference proteome</keyword>
<feature type="non-terminal residue" evidence="8">
    <location>
        <position position="259"/>
    </location>
</feature>
<evidence type="ECO:0000313" key="8">
    <source>
        <dbReference type="EMBL" id="MFC6771987.1"/>
    </source>
</evidence>
<evidence type="ECO:0000256" key="1">
    <source>
        <dbReference type="ARBA" id="ARBA00000085"/>
    </source>
</evidence>
<keyword evidence="6" id="KW-0067">ATP-binding</keyword>
<dbReference type="CDD" id="cd16936">
    <property type="entry name" value="HATPase_RsbW-like"/>
    <property type="match status" value="1"/>
</dbReference>
<evidence type="ECO:0000256" key="5">
    <source>
        <dbReference type="ARBA" id="ARBA00022777"/>
    </source>
</evidence>
<gene>
    <name evidence="8" type="ORF">ACFQDD_10750</name>
</gene>
<dbReference type="PANTHER" id="PTHR44936">
    <property type="entry name" value="SENSOR PROTEIN CREC"/>
    <property type="match status" value="1"/>
</dbReference>
<evidence type="ECO:0000259" key="7">
    <source>
        <dbReference type="PROSITE" id="PS50109"/>
    </source>
</evidence>
<dbReference type="EMBL" id="JBHSWT010000594">
    <property type="protein sequence ID" value="MFC6771987.1"/>
    <property type="molecule type" value="Genomic_DNA"/>
</dbReference>
<proteinExistence type="predicted"/>
<evidence type="ECO:0000256" key="6">
    <source>
        <dbReference type="ARBA" id="ARBA00022840"/>
    </source>
</evidence>
<keyword evidence="4" id="KW-0547">Nucleotide-binding</keyword>
<accession>A0ABD5T882</accession>
<comment type="catalytic activity">
    <reaction evidence="1">
        <text>ATP + protein L-histidine = ADP + protein N-phospho-L-histidine.</text>
        <dbReference type="EC" id="2.7.13.3"/>
    </reaction>
</comment>
<dbReference type="InterPro" id="IPR050980">
    <property type="entry name" value="2C_sensor_his_kinase"/>
</dbReference>
<evidence type="ECO:0000313" key="9">
    <source>
        <dbReference type="Proteomes" id="UP001596274"/>
    </source>
</evidence>
<dbReference type="InterPro" id="IPR005467">
    <property type="entry name" value="His_kinase_dom"/>
</dbReference>
<evidence type="ECO:0000256" key="2">
    <source>
        <dbReference type="ARBA" id="ARBA00012438"/>
    </source>
</evidence>
<comment type="caution">
    <text evidence="8">The sequence shown here is derived from an EMBL/GenBank/DDBJ whole genome shotgun (WGS) entry which is preliminary data.</text>
</comment>
<keyword evidence="5 8" id="KW-0418">Kinase</keyword>
<feature type="non-terminal residue" evidence="8">
    <location>
        <position position="1"/>
    </location>
</feature>
<dbReference type="SMART" id="SM00387">
    <property type="entry name" value="HATPase_c"/>
    <property type="match status" value="1"/>
</dbReference>
<dbReference type="SUPFAM" id="SSF55874">
    <property type="entry name" value="ATPase domain of HSP90 chaperone/DNA topoisomerase II/histidine kinase"/>
    <property type="match status" value="1"/>
</dbReference>
<feature type="domain" description="Histidine kinase" evidence="7">
    <location>
        <begin position="142"/>
        <end position="244"/>
    </location>
</feature>
<dbReference type="GO" id="GO:0004673">
    <property type="term" value="F:protein histidine kinase activity"/>
    <property type="evidence" value="ECO:0007669"/>
    <property type="project" value="UniProtKB-EC"/>
</dbReference>
<sequence length="259" mass="27665">PTDVDAGSLPVGFADAVTDHVETIQRVADDLLTTAEKQRGVIEMLRQRRSPRPIRLEPAVEAAVEMVADDCEGPVAVDCTGASDGNADDARVPGTTDGETVDPSDVRLIGMDAPETTTDRDASVPELFASCPPDVSAFTHPEIDYAVAELVANAVEHAESTPAIRIDVSVSDDTVDIIVWDNCEPIPPEERSAVTDRWEMDDLNHTNGMGLWLVYWVADRSGGDIAFDTHDDGNVVTLSLPNADCDDAERAAVPTEGDG</sequence>
<dbReference type="InterPro" id="IPR036890">
    <property type="entry name" value="HATPase_C_sf"/>
</dbReference>
<dbReference type="Pfam" id="PF02518">
    <property type="entry name" value="HATPase_c"/>
    <property type="match status" value="1"/>
</dbReference>
<reference evidence="8 9" key="1">
    <citation type="journal article" date="2019" name="Int. J. Syst. Evol. Microbiol.">
        <title>The Global Catalogue of Microorganisms (GCM) 10K type strain sequencing project: providing services to taxonomists for standard genome sequencing and annotation.</title>
        <authorList>
            <consortium name="The Broad Institute Genomics Platform"/>
            <consortium name="The Broad Institute Genome Sequencing Center for Infectious Disease"/>
            <person name="Wu L."/>
            <person name="Ma J."/>
        </authorList>
    </citation>
    <scope>NUCLEOTIDE SEQUENCE [LARGE SCALE GENOMIC DNA]</scope>
    <source>
        <strain evidence="8 9">PJ61</strain>
    </source>
</reference>
<dbReference type="InterPro" id="IPR003594">
    <property type="entry name" value="HATPase_dom"/>
</dbReference>
<dbReference type="Proteomes" id="UP001596274">
    <property type="component" value="Unassembled WGS sequence"/>
</dbReference>
<name>A0ABD5T882_9EURY</name>
<organism evidence="8 9">
    <name type="scientific">Halorubrum pallidum</name>
    <dbReference type="NCBI Taxonomy" id="1526114"/>
    <lineage>
        <taxon>Archaea</taxon>
        <taxon>Methanobacteriati</taxon>
        <taxon>Methanobacteriota</taxon>
        <taxon>Stenosarchaea group</taxon>
        <taxon>Halobacteria</taxon>
        <taxon>Halobacteriales</taxon>
        <taxon>Haloferacaceae</taxon>
        <taxon>Halorubrum</taxon>
    </lineage>
</organism>